<feature type="compositionally biased region" description="Acidic residues" evidence="1">
    <location>
        <begin position="46"/>
        <end position="57"/>
    </location>
</feature>
<dbReference type="RefSeq" id="XP_005112383.1">
    <property type="nucleotide sequence ID" value="XM_005112326.3"/>
</dbReference>
<proteinExistence type="predicted"/>
<evidence type="ECO:0000256" key="1">
    <source>
        <dbReference type="SAM" id="MobiDB-lite"/>
    </source>
</evidence>
<dbReference type="GeneID" id="101847238"/>
<feature type="compositionally biased region" description="Basic and acidic residues" evidence="1">
    <location>
        <begin position="81"/>
        <end position="90"/>
    </location>
</feature>
<evidence type="ECO:0000313" key="2">
    <source>
        <dbReference type="Proteomes" id="UP000694888"/>
    </source>
</evidence>
<organism evidence="2 3">
    <name type="scientific">Aplysia californica</name>
    <name type="common">California sea hare</name>
    <dbReference type="NCBI Taxonomy" id="6500"/>
    <lineage>
        <taxon>Eukaryota</taxon>
        <taxon>Metazoa</taxon>
        <taxon>Spiralia</taxon>
        <taxon>Lophotrochozoa</taxon>
        <taxon>Mollusca</taxon>
        <taxon>Gastropoda</taxon>
        <taxon>Heterobranchia</taxon>
        <taxon>Euthyneura</taxon>
        <taxon>Tectipleura</taxon>
        <taxon>Aplysiida</taxon>
        <taxon>Aplysioidea</taxon>
        <taxon>Aplysiidae</taxon>
        <taxon>Aplysia</taxon>
    </lineage>
</organism>
<evidence type="ECO:0000313" key="3">
    <source>
        <dbReference type="RefSeq" id="XP_005112383.1"/>
    </source>
</evidence>
<protein>
    <submittedName>
        <fullName evidence="3">Uncharacterized protein LOC101847238</fullName>
    </submittedName>
</protein>
<sequence>MMAGRTEFFVKMNRLILPELESQSAPVRFRPVFYDPHLVEERQLDVEDESDQSDVETEQGKGKHPLPHFFKDPLAGPSADLTKEDTKQDETDTNLKLGRNMRASSGLIGATRQKDIHELMNTRRQLLQQQKEQIELVSEEENSEQAASILVNNLLLKGFHISAPSDSSLPSPFRLPQKNEVSSEEELQASAERQKLIGAFHRELVRVHAKDTSDG</sequence>
<keyword evidence="2" id="KW-1185">Reference proteome</keyword>
<feature type="region of interest" description="Disordered" evidence="1">
    <location>
        <begin position="41"/>
        <end position="92"/>
    </location>
</feature>
<gene>
    <name evidence="3" type="primary">LOC101847238</name>
</gene>
<name>A0ABM0K9U9_APLCA</name>
<dbReference type="Proteomes" id="UP000694888">
    <property type="component" value="Unplaced"/>
</dbReference>
<accession>A0ABM0K9U9</accession>
<reference evidence="3" key="1">
    <citation type="submission" date="2025-08" db="UniProtKB">
        <authorList>
            <consortium name="RefSeq"/>
        </authorList>
    </citation>
    <scope>IDENTIFICATION</scope>
</reference>
<feature type="region of interest" description="Disordered" evidence="1">
    <location>
        <begin position="164"/>
        <end position="188"/>
    </location>
</feature>